<accession>A0A9X6TYJ6</accession>
<name>A0A9X6TYJ6_BACTU</name>
<evidence type="ECO:0000313" key="4">
    <source>
        <dbReference type="Proteomes" id="UP000220127"/>
    </source>
</evidence>
<dbReference type="RefSeq" id="WP_065229955.1">
    <property type="nucleotide sequence ID" value="NZ_NTRJ01000089.1"/>
</dbReference>
<gene>
    <name evidence="3" type="ORF">COE48_32145</name>
    <name evidence="2" type="ORF">CON01_17205</name>
</gene>
<feature type="chain" id="PRO_5040718325" evidence="1">
    <location>
        <begin position="27"/>
        <end position="144"/>
    </location>
</feature>
<protein>
    <submittedName>
        <fullName evidence="2">Uncharacterized protein</fullName>
    </submittedName>
</protein>
<organism evidence="2 4">
    <name type="scientific">Bacillus thuringiensis</name>
    <dbReference type="NCBI Taxonomy" id="1428"/>
    <lineage>
        <taxon>Bacteria</taxon>
        <taxon>Bacillati</taxon>
        <taxon>Bacillota</taxon>
        <taxon>Bacilli</taxon>
        <taxon>Bacillales</taxon>
        <taxon>Bacillaceae</taxon>
        <taxon>Bacillus</taxon>
        <taxon>Bacillus cereus group</taxon>
    </lineage>
</organism>
<evidence type="ECO:0000313" key="3">
    <source>
        <dbReference type="EMBL" id="PGY97258.1"/>
    </source>
</evidence>
<dbReference type="AlphaFoldDB" id="A0A9X6TYJ6"/>
<feature type="signal peptide" evidence="1">
    <location>
        <begin position="1"/>
        <end position="26"/>
    </location>
</feature>
<keyword evidence="1" id="KW-0732">Signal</keyword>
<reference evidence="4 5" key="1">
    <citation type="submission" date="2017-09" db="EMBL/GenBank/DDBJ databases">
        <title>Large-scale bioinformatics analysis of Bacillus genomes uncovers conserved roles of natural products in bacterial physiology.</title>
        <authorList>
            <consortium name="Agbiome Team Llc"/>
            <person name="Bleich R.M."/>
            <person name="Grubbs K.J."/>
            <person name="Santa Maria K.C."/>
            <person name="Allen S.E."/>
            <person name="Farag S."/>
            <person name="Shank E.A."/>
            <person name="Bowers A."/>
        </authorList>
    </citation>
    <scope>NUCLEOTIDE SEQUENCE [LARGE SCALE GENOMIC DNA]</scope>
    <source>
        <strain evidence="3 5">AFS030179</strain>
        <strain evidence="2 4">AFS094940</strain>
    </source>
</reference>
<dbReference type="EMBL" id="NVMD01000019">
    <property type="protein sequence ID" value="PED13169.1"/>
    <property type="molecule type" value="Genomic_DNA"/>
</dbReference>
<comment type="caution">
    <text evidence="2">The sequence shown here is derived from an EMBL/GenBank/DDBJ whole genome shotgun (WGS) entry which is preliminary data.</text>
</comment>
<evidence type="ECO:0000256" key="1">
    <source>
        <dbReference type="SAM" id="SignalP"/>
    </source>
</evidence>
<proteinExistence type="predicted"/>
<evidence type="ECO:0000313" key="2">
    <source>
        <dbReference type="EMBL" id="PED13169.1"/>
    </source>
</evidence>
<dbReference type="Proteomes" id="UP000220127">
    <property type="component" value="Unassembled WGS sequence"/>
</dbReference>
<dbReference type="EMBL" id="NUPM01000055">
    <property type="protein sequence ID" value="PGY97258.1"/>
    <property type="molecule type" value="Genomic_DNA"/>
</dbReference>
<dbReference type="Proteomes" id="UP000223445">
    <property type="component" value="Unassembled WGS sequence"/>
</dbReference>
<sequence length="144" mass="16540">MKKKYLAFITFFIFTFVIVLPQTSFAAASDNFKFSVRDTNYAKGSDGWSFKVKFDKPAKDVHFGAVLDTAKRDDFPLTVEFRLENATNEQTFNYKSLQFNKIGERALTSKYTIDVDPGEYNVYIKVNGKSSSFITGNGFVYYKY</sequence>
<evidence type="ECO:0000313" key="5">
    <source>
        <dbReference type="Proteomes" id="UP000223445"/>
    </source>
</evidence>